<accession>A0A034W8L4</accession>
<evidence type="ECO:0000313" key="8">
    <source>
        <dbReference type="EMBL" id="JAC50113.1"/>
    </source>
</evidence>
<dbReference type="GO" id="GO:0005634">
    <property type="term" value="C:nucleus"/>
    <property type="evidence" value="ECO:0007669"/>
    <property type="project" value="UniProtKB-SubCell"/>
</dbReference>
<evidence type="ECO:0000256" key="3">
    <source>
        <dbReference type="ARBA" id="ARBA00023155"/>
    </source>
</evidence>
<dbReference type="PANTHER" id="PTHR24339:SF28">
    <property type="entry name" value="E5-RELATED"/>
    <property type="match status" value="1"/>
</dbReference>
<dbReference type="GO" id="GO:0000978">
    <property type="term" value="F:RNA polymerase II cis-regulatory region sequence-specific DNA binding"/>
    <property type="evidence" value="ECO:0007669"/>
    <property type="project" value="TreeGrafter"/>
</dbReference>
<dbReference type="SUPFAM" id="SSF46689">
    <property type="entry name" value="Homeodomain-like"/>
    <property type="match status" value="1"/>
</dbReference>
<organism evidence="8">
    <name type="scientific">Bactrocera dorsalis</name>
    <name type="common">Oriental fruit fly</name>
    <name type="synonym">Dacus dorsalis</name>
    <dbReference type="NCBI Taxonomy" id="27457"/>
    <lineage>
        <taxon>Eukaryota</taxon>
        <taxon>Metazoa</taxon>
        <taxon>Ecdysozoa</taxon>
        <taxon>Arthropoda</taxon>
        <taxon>Hexapoda</taxon>
        <taxon>Insecta</taxon>
        <taxon>Pterygota</taxon>
        <taxon>Neoptera</taxon>
        <taxon>Endopterygota</taxon>
        <taxon>Diptera</taxon>
        <taxon>Brachycera</taxon>
        <taxon>Muscomorpha</taxon>
        <taxon>Tephritoidea</taxon>
        <taxon>Tephritidae</taxon>
        <taxon>Bactrocera</taxon>
        <taxon>Bactrocera</taxon>
    </lineage>
</organism>
<dbReference type="GO" id="GO:0000981">
    <property type="term" value="F:DNA-binding transcription factor activity, RNA polymerase II-specific"/>
    <property type="evidence" value="ECO:0007669"/>
    <property type="project" value="TreeGrafter"/>
</dbReference>
<comment type="subcellular location">
    <subcellularLocation>
        <location evidence="1 5 6">Nucleus</location>
    </subcellularLocation>
</comment>
<dbReference type="PROSITE" id="PS50071">
    <property type="entry name" value="HOMEOBOX_2"/>
    <property type="match status" value="1"/>
</dbReference>
<dbReference type="AlphaFoldDB" id="A0A034W8L4"/>
<evidence type="ECO:0000256" key="4">
    <source>
        <dbReference type="ARBA" id="ARBA00023242"/>
    </source>
</evidence>
<dbReference type="CDD" id="cd00086">
    <property type="entry name" value="homeodomain"/>
    <property type="match status" value="1"/>
</dbReference>
<dbReference type="SMART" id="SM00389">
    <property type="entry name" value="HOX"/>
    <property type="match status" value="1"/>
</dbReference>
<dbReference type="InterPro" id="IPR050877">
    <property type="entry name" value="EMX-VAX-Noto_Homeobox_TFs"/>
</dbReference>
<keyword evidence="2 5" id="KW-0238">DNA-binding</keyword>
<evidence type="ECO:0000256" key="5">
    <source>
        <dbReference type="PROSITE-ProRule" id="PRU00108"/>
    </source>
</evidence>
<dbReference type="InterPro" id="IPR001356">
    <property type="entry name" value="HD"/>
</dbReference>
<keyword evidence="4 5" id="KW-0539">Nucleus</keyword>
<keyword evidence="3 5" id="KW-0371">Homeobox</keyword>
<reference evidence="8" key="1">
    <citation type="journal article" date="2014" name="BMC Genomics">
        <title>Characterizing the developmental transcriptome of the oriental fruit fly, Bactrocera dorsalis (Diptera: Tephritidae) through comparative genomic analysis with Drosophila melanogaster utilizing modENCODE datasets.</title>
        <authorList>
            <person name="Geib S.M."/>
            <person name="Calla B."/>
            <person name="Hall B."/>
            <person name="Hou S."/>
            <person name="Manoukis N.C."/>
        </authorList>
    </citation>
    <scope>NUCLEOTIDE SEQUENCE</scope>
    <source>
        <strain evidence="8">Punador</strain>
    </source>
</reference>
<evidence type="ECO:0000259" key="7">
    <source>
        <dbReference type="PROSITE" id="PS50071"/>
    </source>
</evidence>
<name>A0A034W8L4_BACDO</name>
<sequence>MGAYEPLSRPLPLREFNAQLEFLENEFQKSHFAVGERKKWIAQSVELTERQVELWFQARLKKEDEYKRKSLEYVVELQPNNKENQPTYRTCDMNNVQQSALESASEQKRQAIEKCIKYLEDPFLTPFSLVGSSTLNLDSEDLDDLLDIIHNDLHTSAELK</sequence>
<feature type="domain" description="Homeobox" evidence="7">
    <location>
        <begin position="19"/>
        <end position="66"/>
    </location>
</feature>
<feature type="DNA-binding region" description="Homeobox" evidence="5">
    <location>
        <begin position="21"/>
        <end position="67"/>
    </location>
</feature>
<dbReference type="EMBL" id="GAKP01008839">
    <property type="protein sequence ID" value="JAC50113.1"/>
    <property type="molecule type" value="Transcribed_RNA"/>
</dbReference>
<evidence type="ECO:0000256" key="2">
    <source>
        <dbReference type="ARBA" id="ARBA00023125"/>
    </source>
</evidence>
<evidence type="ECO:0000256" key="1">
    <source>
        <dbReference type="ARBA" id="ARBA00004123"/>
    </source>
</evidence>
<proteinExistence type="predicted"/>
<dbReference type="Gene3D" id="1.10.10.60">
    <property type="entry name" value="Homeodomain-like"/>
    <property type="match status" value="1"/>
</dbReference>
<gene>
    <name evidence="8" type="primary">EMX2</name>
</gene>
<protein>
    <submittedName>
        <fullName evidence="8">Homeobox protein EMX2</fullName>
    </submittedName>
</protein>
<dbReference type="InterPro" id="IPR009057">
    <property type="entry name" value="Homeodomain-like_sf"/>
</dbReference>
<dbReference type="PANTHER" id="PTHR24339">
    <property type="entry name" value="HOMEOBOX PROTEIN EMX-RELATED"/>
    <property type="match status" value="1"/>
</dbReference>
<dbReference type="Pfam" id="PF00046">
    <property type="entry name" value="Homeodomain"/>
    <property type="match status" value="1"/>
</dbReference>
<evidence type="ECO:0000256" key="6">
    <source>
        <dbReference type="RuleBase" id="RU000682"/>
    </source>
</evidence>